<evidence type="ECO:0000313" key="1">
    <source>
        <dbReference type="EMBL" id="GFR12509.1"/>
    </source>
</evidence>
<sequence length="75" mass="8690">MIYLNPGFCEIGLHGDLFSGVDVRIVSFLEGPLQFLELRARESGSDSTLFPLFRQHPVVTRIHFVRQSTYHRKEK</sequence>
<name>A0A8X6GXX3_TRICU</name>
<accession>A0A8X6GXX3</accession>
<evidence type="ECO:0000313" key="2">
    <source>
        <dbReference type="Proteomes" id="UP000887116"/>
    </source>
</evidence>
<reference evidence="1" key="1">
    <citation type="submission" date="2020-07" db="EMBL/GenBank/DDBJ databases">
        <title>Multicomponent nature underlies the extraordinary mechanical properties of spider dragline silk.</title>
        <authorList>
            <person name="Kono N."/>
            <person name="Nakamura H."/>
            <person name="Mori M."/>
            <person name="Yoshida Y."/>
            <person name="Ohtoshi R."/>
            <person name="Malay A.D."/>
            <person name="Moran D.A.P."/>
            <person name="Tomita M."/>
            <person name="Numata K."/>
            <person name="Arakawa K."/>
        </authorList>
    </citation>
    <scope>NUCLEOTIDE SEQUENCE</scope>
</reference>
<gene>
    <name evidence="1" type="primary">AVEN_222893_1</name>
    <name evidence="1" type="ORF">TNCT_426081</name>
</gene>
<dbReference type="OrthoDB" id="6417077at2759"/>
<comment type="caution">
    <text evidence="1">The sequence shown here is derived from an EMBL/GenBank/DDBJ whole genome shotgun (WGS) entry which is preliminary data.</text>
</comment>
<proteinExistence type="predicted"/>
<organism evidence="1 2">
    <name type="scientific">Trichonephila clavata</name>
    <name type="common">Joro spider</name>
    <name type="synonym">Nephila clavata</name>
    <dbReference type="NCBI Taxonomy" id="2740835"/>
    <lineage>
        <taxon>Eukaryota</taxon>
        <taxon>Metazoa</taxon>
        <taxon>Ecdysozoa</taxon>
        <taxon>Arthropoda</taxon>
        <taxon>Chelicerata</taxon>
        <taxon>Arachnida</taxon>
        <taxon>Araneae</taxon>
        <taxon>Araneomorphae</taxon>
        <taxon>Entelegynae</taxon>
        <taxon>Araneoidea</taxon>
        <taxon>Nephilidae</taxon>
        <taxon>Trichonephila</taxon>
    </lineage>
</organism>
<dbReference type="Proteomes" id="UP000887116">
    <property type="component" value="Unassembled WGS sequence"/>
</dbReference>
<keyword evidence="2" id="KW-1185">Reference proteome</keyword>
<dbReference type="EMBL" id="BMAO01016981">
    <property type="protein sequence ID" value="GFR12509.1"/>
    <property type="molecule type" value="Genomic_DNA"/>
</dbReference>
<dbReference type="AlphaFoldDB" id="A0A8X6GXX3"/>
<protein>
    <submittedName>
        <fullName evidence="1">Uncharacterized protein</fullName>
    </submittedName>
</protein>